<comment type="caution">
    <text evidence="1">The sequence shown here is derived from an EMBL/GenBank/DDBJ whole genome shotgun (WGS) entry which is preliminary data.</text>
</comment>
<organism evidence="1 2">
    <name type="scientific">Dermatophagoides pteronyssinus</name>
    <name type="common">European house dust mite</name>
    <dbReference type="NCBI Taxonomy" id="6956"/>
    <lineage>
        <taxon>Eukaryota</taxon>
        <taxon>Metazoa</taxon>
        <taxon>Ecdysozoa</taxon>
        <taxon>Arthropoda</taxon>
        <taxon>Chelicerata</taxon>
        <taxon>Arachnida</taxon>
        <taxon>Acari</taxon>
        <taxon>Acariformes</taxon>
        <taxon>Sarcoptiformes</taxon>
        <taxon>Astigmata</taxon>
        <taxon>Psoroptidia</taxon>
        <taxon>Analgoidea</taxon>
        <taxon>Pyroglyphidae</taxon>
        <taxon>Dermatophagoidinae</taxon>
        <taxon>Dermatophagoides</taxon>
    </lineage>
</organism>
<reference evidence="1 2" key="1">
    <citation type="journal article" date="2018" name="J. Allergy Clin. Immunol.">
        <title>High-quality assembly of Dermatophagoides pteronyssinus genome and transcriptome reveals a wide range of novel allergens.</title>
        <authorList>
            <person name="Liu X.Y."/>
            <person name="Yang K.Y."/>
            <person name="Wang M.Q."/>
            <person name="Kwok J.S."/>
            <person name="Zeng X."/>
            <person name="Yang Z."/>
            <person name="Xiao X.J."/>
            <person name="Lau C.P."/>
            <person name="Li Y."/>
            <person name="Huang Z.M."/>
            <person name="Ba J.G."/>
            <person name="Yim A.K."/>
            <person name="Ouyang C.Y."/>
            <person name="Ngai S.M."/>
            <person name="Chan T.F."/>
            <person name="Leung E.L."/>
            <person name="Liu L."/>
            <person name="Liu Z.G."/>
            <person name="Tsui S.K."/>
        </authorList>
    </citation>
    <scope>NUCLEOTIDE SEQUENCE [LARGE SCALE GENOMIC DNA]</scope>
    <source>
        <strain evidence="1">Derp</strain>
    </source>
</reference>
<evidence type="ECO:0000313" key="2">
    <source>
        <dbReference type="Proteomes" id="UP000887458"/>
    </source>
</evidence>
<name>A0ABQ8JA66_DERPT</name>
<reference evidence="1 2" key="2">
    <citation type="journal article" date="2022" name="Mol. Biol. Evol.">
        <title>Comparative Genomics Reveals Insights into the Divergent Evolution of Astigmatic Mites and Household Pest Adaptations.</title>
        <authorList>
            <person name="Xiong Q."/>
            <person name="Wan A.T."/>
            <person name="Liu X."/>
            <person name="Fung C.S."/>
            <person name="Xiao X."/>
            <person name="Malainual N."/>
            <person name="Hou J."/>
            <person name="Wang L."/>
            <person name="Wang M."/>
            <person name="Yang K.Y."/>
            <person name="Cui Y."/>
            <person name="Leung E.L."/>
            <person name="Nong W."/>
            <person name="Shin S.K."/>
            <person name="Au S.W."/>
            <person name="Jeong K.Y."/>
            <person name="Chew F.T."/>
            <person name="Hui J.H."/>
            <person name="Leung T.F."/>
            <person name="Tungtrongchitr A."/>
            <person name="Zhong N."/>
            <person name="Liu Z."/>
            <person name="Tsui S.K."/>
        </authorList>
    </citation>
    <scope>NUCLEOTIDE SEQUENCE [LARGE SCALE GENOMIC DNA]</scope>
    <source>
        <strain evidence="1">Derp</strain>
    </source>
</reference>
<sequence>SSVSLVKSPEKKRFQITINLSPPPPPTRFIIIILGFQLVVGFRDSSIISGAGNGSCGDDDEDDCGKFSVASLSFVE</sequence>
<gene>
    <name evidence="1" type="ORF">DERP_010692</name>
</gene>
<protein>
    <submittedName>
        <fullName evidence="1">Uncharacterized protein</fullName>
    </submittedName>
</protein>
<dbReference type="Proteomes" id="UP000887458">
    <property type="component" value="Unassembled WGS sequence"/>
</dbReference>
<accession>A0ABQ8JA66</accession>
<dbReference type="EMBL" id="NJHN03000059">
    <property type="protein sequence ID" value="KAH9419480.1"/>
    <property type="molecule type" value="Genomic_DNA"/>
</dbReference>
<evidence type="ECO:0000313" key="1">
    <source>
        <dbReference type="EMBL" id="KAH9419480.1"/>
    </source>
</evidence>
<keyword evidence="2" id="KW-1185">Reference proteome</keyword>
<proteinExistence type="predicted"/>
<feature type="non-terminal residue" evidence="1">
    <location>
        <position position="76"/>
    </location>
</feature>
<feature type="non-terminal residue" evidence="1">
    <location>
        <position position="1"/>
    </location>
</feature>